<name>A0A561SMS8_9PSEU</name>
<dbReference type="GO" id="GO:0016987">
    <property type="term" value="F:sigma factor activity"/>
    <property type="evidence" value="ECO:0007669"/>
    <property type="project" value="UniProtKB-KW"/>
</dbReference>
<dbReference type="InterPro" id="IPR013249">
    <property type="entry name" value="RNA_pol_sigma70_r4_t2"/>
</dbReference>
<feature type="domain" description="RNA polymerase sigma-70 region 2" evidence="5">
    <location>
        <begin position="11"/>
        <end position="72"/>
    </location>
</feature>
<sequence length="394" mass="43383">MIEEIFRAEWGRVVASLVGFCRDVDVAEEAAQEAFALATRRWARDGLPDEPRAWLVTVGRNKAIDRLRRERRHAEKLQLLPPPAETPMPATAIPDERLELIFLCCHPALAPEARVALTLRALGGLTTAEIGRAFLVSEETMKRRLTRARTKIKGAGVPFAVPNEDLLPARLGTVLAVLYLIFNQGYGDQRVDLAAEAIHLGRMLVELLPDEPEPSALLALMLLHDARRDARTRDGELVLLADQDRSHWNTAQIEEGRSLLRDTRGPYAVQAAIAALQTEDPIDWAGVADLYATLRELTGSAVVELNRAVAVAETSGPRAALAVVDAVAVDLDGYRYLHSTRAELLRRLGDEAGARTAYRRALELTTTDAERRFLERRLAACGSSGRSGRDGPEM</sequence>
<dbReference type="GO" id="GO:0006352">
    <property type="term" value="P:DNA-templated transcription initiation"/>
    <property type="evidence" value="ECO:0007669"/>
    <property type="project" value="InterPro"/>
</dbReference>
<dbReference type="AlphaFoldDB" id="A0A561SMS8"/>
<dbReference type="Pfam" id="PF08281">
    <property type="entry name" value="Sigma70_r4_2"/>
    <property type="match status" value="1"/>
</dbReference>
<dbReference type="InterPro" id="IPR013325">
    <property type="entry name" value="RNA_pol_sigma_r2"/>
</dbReference>
<dbReference type="InterPro" id="IPR011990">
    <property type="entry name" value="TPR-like_helical_dom_sf"/>
</dbReference>
<dbReference type="GO" id="GO:0003677">
    <property type="term" value="F:DNA binding"/>
    <property type="evidence" value="ECO:0007669"/>
    <property type="project" value="InterPro"/>
</dbReference>
<dbReference type="InterPro" id="IPR014284">
    <property type="entry name" value="RNA_pol_sigma-70_dom"/>
</dbReference>
<keyword evidence="3" id="KW-0731">Sigma factor</keyword>
<feature type="domain" description="RNA polymerase sigma factor 70 region 4 type 2" evidence="6">
    <location>
        <begin position="101"/>
        <end position="152"/>
    </location>
</feature>
<dbReference type="EMBL" id="VIWU01000001">
    <property type="protein sequence ID" value="TWF76146.1"/>
    <property type="molecule type" value="Genomic_DNA"/>
</dbReference>
<dbReference type="PANTHER" id="PTHR47756:SF2">
    <property type="entry name" value="BLL6612 PROTEIN"/>
    <property type="match status" value="1"/>
</dbReference>
<gene>
    <name evidence="8" type="ORF">FHX44_112034</name>
</gene>
<dbReference type="SUPFAM" id="SSF88659">
    <property type="entry name" value="Sigma3 and sigma4 domains of RNA polymerase sigma factors"/>
    <property type="match status" value="1"/>
</dbReference>
<evidence type="ECO:0000313" key="9">
    <source>
        <dbReference type="Proteomes" id="UP000321261"/>
    </source>
</evidence>
<evidence type="ECO:0000256" key="3">
    <source>
        <dbReference type="ARBA" id="ARBA00023082"/>
    </source>
</evidence>
<comment type="caution">
    <text evidence="8">The sequence shown here is derived from an EMBL/GenBank/DDBJ whole genome shotgun (WGS) entry which is preliminary data.</text>
</comment>
<dbReference type="Gene3D" id="1.10.10.10">
    <property type="entry name" value="Winged helix-like DNA-binding domain superfamily/Winged helix DNA-binding domain"/>
    <property type="match status" value="1"/>
</dbReference>
<accession>A0A561SMS8</accession>
<organism evidence="8 9">
    <name type="scientific">Pseudonocardia hierapolitana</name>
    <dbReference type="NCBI Taxonomy" id="1128676"/>
    <lineage>
        <taxon>Bacteria</taxon>
        <taxon>Bacillati</taxon>
        <taxon>Actinomycetota</taxon>
        <taxon>Actinomycetes</taxon>
        <taxon>Pseudonocardiales</taxon>
        <taxon>Pseudonocardiaceae</taxon>
        <taxon>Pseudonocardia</taxon>
    </lineage>
</organism>
<evidence type="ECO:0000256" key="2">
    <source>
        <dbReference type="ARBA" id="ARBA00023015"/>
    </source>
</evidence>
<dbReference type="Gene3D" id="1.25.40.10">
    <property type="entry name" value="Tetratricopeptide repeat domain"/>
    <property type="match status" value="1"/>
</dbReference>
<proteinExistence type="inferred from homology"/>
<dbReference type="OrthoDB" id="9780299at2"/>
<dbReference type="InterPro" id="IPR046531">
    <property type="entry name" value="DUF6596"/>
</dbReference>
<dbReference type="Gene3D" id="1.10.1740.10">
    <property type="match status" value="1"/>
</dbReference>
<dbReference type="Pfam" id="PF04542">
    <property type="entry name" value="Sigma70_r2"/>
    <property type="match status" value="1"/>
</dbReference>
<dbReference type="RefSeq" id="WP_147255234.1">
    <property type="nucleotide sequence ID" value="NZ_VIWU01000001.1"/>
</dbReference>
<keyword evidence="2" id="KW-0805">Transcription regulation</keyword>
<protein>
    <submittedName>
        <fullName evidence="8">RNA polymerase sigma-70 factor (ECF subfamily)</fullName>
    </submittedName>
</protein>
<dbReference type="InterPro" id="IPR007627">
    <property type="entry name" value="RNA_pol_sigma70_r2"/>
</dbReference>
<comment type="similarity">
    <text evidence="1">Belongs to the sigma-70 factor family. ECF subfamily.</text>
</comment>
<evidence type="ECO:0000256" key="1">
    <source>
        <dbReference type="ARBA" id="ARBA00010641"/>
    </source>
</evidence>
<dbReference type="SUPFAM" id="SSF88946">
    <property type="entry name" value="Sigma2 domain of RNA polymerase sigma factors"/>
    <property type="match status" value="1"/>
</dbReference>
<feature type="domain" description="DUF6596" evidence="7">
    <location>
        <begin position="170"/>
        <end position="262"/>
    </location>
</feature>
<evidence type="ECO:0000256" key="4">
    <source>
        <dbReference type="ARBA" id="ARBA00023163"/>
    </source>
</evidence>
<dbReference type="InterPro" id="IPR036388">
    <property type="entry name" value="WH-like_DNA-bd_sf"/>
</dbReference>
<reference evidence="8 9" key="1">
    <citation type="submission" date="2019-06" db="EMBL/GenBank/DDBJ databases">
        <title>Sequencing the genomes of 1000 actinobacteria strains.</title>
        <authorList>
            <person name="Klenk H.-P."/>
        </authorList>
    </citation>
    <scope>NUCLEOTIDE SEQUENCE [LARGE SCALE GENOMIC DNA]</scope>
    <source>
        <strain evidence="8 9">DSM 45671</strain>
    </source>
</reference>
<evidence type="ECO:0000313" key="8">
    <source>
        <dbReference type="EMBL" id="TWF76146.1"/>
    </source>
</evidence>
<keyword evidence="9" id="KW-1185">Reference proteome</keyword>
<dbReference type="PANTHER" id="PTHR47756">
    <property type="entry name" value="BLL6612 PROTEIN-RELATED"/>
    <property type="match status" value="1"/>
</dbReference>
<dbReference type="NCBIfam" id="TIGR02937">
    <property type="entry name" value="sigma70-ECF"/>
    <property type="match status" value="1"/>
</dbReference>
<dbReference type="InterPro" id="IPR013324">
    <property type="entry name" value="RNA_pol_sigma_r3/r4-like"/>
</dbReference>
<evidence type="ECO:0000259" key="7">
    <source>
        <dbReference type="Pfam" id="PF20239"/>
    </source>
</evidence>
<keyword evidence="4" id="KW-0804">Transcription</keyword>
<dbReference type="Pfam" id="PF20239">
    <property type="entry name" value="DUF6596"/>
    <property type="match status" value="1"/>
</dbReference>
<evidence type="ECO:0000259" key="5">
    <source>
        <dbReference type="Pfam" id="PF04542"/>
    </source>
</evidence>
<dbReference type="Proteomes" id="UP000321261">
    <property type="component" value="Unassembled WGS sequence"/>
</dbReference>
<evidence type="ECO:0000259" key="6">
    <source>
        <dbReference type="Pfam" id="PF08281"/>
    </source>
</evidence>